<feature type="domain" description="CBS" evidence="4">
    <location>
        <begin position="77"/>
        <end position="135"/>
    </location>
</feature>
<accession>A0A918KP68</accession>
<dbReference type="SUPFAM" id="SSF54631">
    <property type="entry name" value="CBS-domain pair"/>
    <property type="match status" value="1"/>
</dbReference>
<dbReference type="InterPro" id="IPR000644">
    <property type="entry name" value="CBS_dom"/>
</dbReference>
<protein>
    <submittedName>
        <fullName evidence="5">Histidine kinase</fullName>
    </submittedName>
</protein>
<evidence type="ECO:0000256" key="1">
    <source>
        <dbReference type="ARBA" id="ARBA00023122"/>
    </source>
</evidence>
<keyword evidence="5" id="KW-0418">Kinase</keyword>
<keyword evidence="5" id="KW-0808">Transferase</keyword>
<sequence length="172" mass="19466">MKIKDRPEYDNKPIPLTCSPDTSVLDAVKLMADKNFGSIIVVDAEQRVLGLMTERDIFKRVMAPELDPAKTAVSTIMSTELRKAREDDDLTDWLRIMSNERFRRLPIVDADDRLVSVMSQGDFVSYTWPQLLNQVSTLARSTVSRNSQQSIILFGMLAYALICLILVVVSVR</sequence>
<dbReference type="InterPro" id="IPR051257">
    <property type="entry name" value="Diverse_CBS-Domain"/>
</dbReference>
<keyword evidence="3" id="KW-1133">Transmembrane helix</keyword>
<proteinExistence type="predicted"/>
<feature type="domain" description="CBS" evidence="4">
    <location>
        <begin position="11"/>
        <end position="68"/>
    </location>
</feature>
<keyword evidence="3" id="KW-0812">Transmembrane</keyword>
<dbReference type="SMART" id="SM00116">
    <property type="entry name" value="CBS"/>
    <property type="match status" value="2"/>
</dbReference>
<name>A0A918KP68_9PROT</name>
<dbReference type="AlphaFoldDB" id="A0A918KP68"/>
<dbReference type="PANTHER" id="PTHR43080">
    <property type="entry name" value="CBS DOMAIN-CONTAINING PROTEIN CBSX3, MITOCHONDRIAL"/>
    <property type="match status" value="1"/>
</dbReference>
<evidence type="ECO:0000256" key="2">
    <source>
        <dbReference type="PROSITE-ProRule" id="PRU00703"/>
    </source>
</evidence>
<dbReference type="Proteomes" id="UP000600865">
    <property type="component" value="Unassembled WGS sequence"/>
</dbReference>
<reference evidence="5 6" key="1">
    <citation type="journal article" date="2014" name="Int. J. Syst. Evol. Microbiol.">
        <title>Complete genome sequence of Corynebacterium casei LMG S-19264T (=DSM 44701T), isolated from a smear-ripened cheese.</title>
        <authorList>
            <consortium name="US DOE Joint Genome Institute (JGI-PGF)"/>
            <person name="Walter F."/>
            <person name="Albersmeier A."/>
            <person name="Kalinowski J."/>
            <person name="Ruckert C."/>
        </authorList>
    </citation>
    <scope>NUCLEOTIDE SEQUENCE [LARGE SCALE GENOMIC DNA]</scope>
    <source>
        <strain evidence="5 6">KCTC 23968</strain>
    </source>
</reference>
<gene>
    <name evidence="5" type="ORF">GCM10011309_21690</name>
</gene>
<evidence type="ECO:0000259" key="4">
    <source>
        <dbReference type="PROSITE" id="PS51371"/>
    </source>
</evidence>
<dbReference type="PROSITE" id="PS51371">
    <property type="entry name" value="CBS"/>
    <property type="match status" value="2"/>
</dbReference>
<dbReference type="GO" id="GO:0016301">
    <property type="term" value="F:kinase activity"/>
    <property type="evidence" value="ECO:0007669"/>
    <property type="project" value="UniProtKB-KW"/>
</dbReference>
<dbReference type="InterPro" id="IPR046342">
    <property type="entry name" value="CBS_dom_sf"/>
</dbReference>
<dbReference type="EMBL" id="BMYV01000002">
    <property type="protein sequence ID" value="GGX71194.1"/>
    <property type="molecule type" value="Genomic_DNA"/>
</dbReference>
<dbReference type="RefSeq" id="WP_189585599.1">
    <property type="nucleotide sequence ID" value="NZ_BMYV01000002.1"/>
</dbReference>
<evidence type="ECO:0000256" key="3">
    <source>
        <dbReference type="SAM" id="Phobius"/>
    </source>
</evidence>
<evidence type="ECO:0000313" key="6">
    <source>
        <dbReference type="Proteomes" id="UP000600865"/>
    </source>
</evidence>
<keyword evidence="1 2" id="KW-0129">CBS domain</keyword>
<organism evidence="5 6">
    <name type="scientific">Litorimonas cladophorae</name>
    <dbReference type="NCBI Taxonomy" id="1220491"/>
    <lineage>
        <taxon>Bacteria</taxon>
        <taxon>Pseudomonadati</taxon>
        <taxon>Pseudomonadota</taxon>
        <taxon>Alphaproteobacteria</taxon>
        <taxon>Maricaulales</taxon>
        <taxon>Robiginitomaculaceae</taxon>
    </lineage>
</organism>
<keyword evidence="6" id="KW-1185">Reference proteome</keyword>
<dbReference type="PANTHER" id="PTHR43080:SF2">
    <property type="entry name" value="CBS DOMAIN-CONTAINING PROTEIN"/>
    <property type="match status" value="1"/>
</dbReference>
<comment type="caution">
    <text evidence="5">The sequence shown here is derived from an EMBL/GenBank/DDBJ whole genome shotgun (WGS) entry which is preliminary data.</text>
</comment>
<dbReference type="Pfam" id="PF00571">
    <property type="entry name" value="CBS"/>
    <property type="match status" value="2"/>
</dbReference>
<keyword evidence="3" id="KW-0472">Membrane</keyword>
<feature type="transmembrane region" description="Helical" evidence="3">
    <location>
        <begin position="150"/>
        <end position="171"/>
    </location>
</feature>
<evidence type="ECO:0000313" key="5">
    <source>
        <dbReference type="EMBL" id="GGX71194.1"/>
    </source>
</evidence>
<dbReference type="Gene3D" id="3.10.580.10">
    <property type="entry name" value="CBS-domain"/>
    <property type="match status" value="1"/>
</dbReference>